<evidence type="ECO:0000313" key="9">
    <source>
        <dbReference type="Proteomes" id="UP001189429"/>
    </source>
</evidence>
<evidence type="ECO:0000256" key="4">
    <source>
        <dbReference type="ARBA" id="ARBA00023136"/>
    </source>
</evidence>
<gene>
    <name evidence="8" type="ORF">PCOR1329_LOCUS47819</name>
</gene>
<dbReference type="InterPro" id="IPR006694">
    <property type="entry name" value="Fatty_acid_hydroxylase"/>
</dbReference>
<comment type="caution">
    <text evidence="8">The sequence shown here is derived from an EMBL/GenBank/DDBJ whole genome shotgun (WGS) entry which is preliminary data.</text>
</comment>
<accession>A0ABN9UFG0</accession>
<keyword evidence="4 6" id="KW-0472">Membrane</keyword>
<feature type="domain" description="Fatty acid hydroxylase" evidence="7">
    <location>
        <begin position="241"/>
        <end position="371"/>
    </location>
</feature>
<dbReference type="Pfam" id="PF04116">
    <property type="entry name" value="FA_hydroxylase"/>
    <property type="match status" value="1"/>
</dbReference>
<proteinExistence type="predicted"/>
<name>A0ABN9UFG0_9DINO</name>
<reference evidence="8" key="1">
    <citation type="submission" date="2023-10" db="EMBL/GenBank/DDBJ databases">
        <authorList>
            <person name="Chen Y."/>
            <person name="Shah S."/>
            <person name="Dougan E. K."/>
            <person name="Thang M."/>
            <person name="Chan C."/>
        </authorList>
    </citation>
    <scope>NUCLEOTIDE SEQUENCE [LARGE SCALE GENOMIC DNA]</scope>
</reference>
<evidence type="ECO:0000259" key="7">
    <source>
        <dbReference type="Pfam" id="PF04116"/>
    </source>
</evidence>
<sequence length="397" mass="44646">RAPRRGSRAARPCARGAARTPLGGGPSPARSSMGLSKPAPRPSLVGSASAAVATAAFLALSCMFTPGACYDVCQQGGKAFFWVALAFTAFNPLPLLPPRLWGASAPLVLVTWAAVAFGISALGDPMVLFERAWRAMIEQLSLPTIAIAGSAAIHAALTVVLNIHPVLVQNTKHLQPFKIQQDKPPASVAEWRHCIVHIVASQLLVQLPLISGQYLFIKYFEIPFDYESIPSCWSLLWRVYLSLVVDDTWVYFGHRALHDRRIYKHIHKVHHTYTSPFAPDAEYEHPVETVVLGIGFFLACLFFTSHLLFMWVWLYARLVVTYDSHSGYEYPMNILHLIPFYNGAREHDWHHQYFNGMFAPTFTYWDRLFGTNAGFLEHQRKRLEQEAKQEVQEAKED</sequence>
<feature type="transmembrane region" description="Helical" evidence="6">
    <location>
        <begin position="109"/>
        <end position="128"/>
    </location>
</feature>
<feature type="transmembrane region" description="Helical" evidence="6">
    <location>
        <begin position="79"/>
        <end position="97"/>
    </location>
</feature>
<keyword evidence="2 6" id="KW-0812">Transmembrane</keyword>
<feature type="transmembrane region" description="Helical" evidence="6">
    <location>
        <begin position="140"/>
        <end position="163"/>
    </location>
</feature>
<dbReference type="PANTHER" id="PTHR11863">
    <property type="entry name" value="STEROL DESATURASE"/>
    <property type="match status" value="1"/>
</dbReference>
<evidence type="ECO:0000256" key="2">
    <source>
        <dbReference type="ARBA" id="ARBA00022692"/>
    </source>
</evidence>
<keyword evidence="3 6" id="KW-1133">Transmembrane helix</keyword>
<dbReference type="EMBL" id="CAUYUJ010015764">
    <property type="protein sequence ID" value="CAK0857863.1"/>
    <property type="molecule type" value="Genomic_DNA"/>
</dbReference>
<feature type="compositionally biased region" description="Low complexity" evidence="5">
    <location>
        <begin position="9"/>
        <end position="19"/>
    </location>
</feature>
<keyword evidence="9" id="KW-1185">Reference proteome</keyword>
<evidence type="ECO:0000256" key="3">
    <source>
        <dbReference type="ARBA" id="ARBA00022989"/>
    </source>
</evidence>
<evidence type="ECO:0000256" key="1">
    <source>
        <dbReference type="ARBA" id="ARBA00004370"/>
    </source>
</evidence>
<feature type="transmembrane region" description="Helical" evidence="6">
    <location>
        <begin position="290"/>
        <end position="316"/>
    </location>
</feature>
<dbReference type="InterPro" id="IPR050307">
    <property type="entry name" value="Sterol_Desaturase_Related"/>
</dbReference>
<feature type="transmembrane region" description="Helical" evidence="6">
    <location>
        <begin position="44"/>
        <end position="67"/>
    </location>
</feature>
<feature type="region of interest" description="Disordered" evidence="5">
    <location>
        <begin position="1"/>
        <end position="40"/>
    </location>
</feature>
<comment type="subcellular location">
    <subcellularLocation>
        <location evidence="1">Membrane</location>
    </subcellularLocation>
</comment>
<protein>
    <recommendedName>
        <fullName evidence="7">Fatty acid hydroxylase domain-containing protein</fullName>
    </recommendedName>
</protein>
<dbReference type="Proteomes" id="UP001189429">
    <property type="component" value="Unassembled WGS sequence"/>
</dbReference>
<organism evidence="8 9">
    <name type="scientific">Prorocentrum cordatum</name>
    <dbReference type="NCBI Taxonomy" id="2364126"/>
    <lineage>
        <taxon>Eukaryota</taxon>
        <taxon>Sar</taxon>
        <taxon>Alveolata</taxon>
        <taxon>Dinophyceae</taxon>
        <taxon>Prorocentrales</taxon>
        <taxon>Prorocentraceae</taxon>
        <taxon>Prorocentrum</taxon>
    </lineage>
</organism>
<feature type="non-terminal residue" evidence="8">
    <location>
        <position position="1"/>
    </location>
</feature>
<evidence type="ECO:0000256" key="5">
    <source>
        <dbReference type="SAM" id="MobiDB-lite"/>
    </source>
</evidence>
<evidence type="ECO:0000256" key="6">
    <source>
        <dbReference type="SAM" id="Phobius"/>
    </source>
</evidence>
<evidence type="ECO:0000313" key="8">
    <source>
        <dbReference type="EMBL" id="CAK0857863.1"/>
    </source>
</evidence>